<proteinExistence type="predicted"/>
<feature type="coiled-coil region" evidence="1">
    <location>
        <begin position="68"/>
        <end position="95"/>
    </location>
</feature>
<dbReference type="Proteomes" id="UP000054549">
    <property type="component" value="Unassembled WGS sequence"/>
</dbReference>
<dbReference type="HOGENOM" id="CLU_012968_0_0_1"/>
<feature type="region of interest" description="Disordered" evidence="2">
    <location>
        <begin position="435"/>
        <end position="550"/>
    </location>
</feature>
<evidence type="ECO:0000313" key="4">
    <source>
        <dbReference type="EMBL" id="KIL69288.1"/>
    </source>
</evidence>
<accession>A0A0C2XJM8</accession>
<protein>
    <recommendedName>
        <fullName evidence="3">ZW10 C-terminal helical domain-containing protein</fullName>
    </recommendedName>
</protein>
<dbReference type="GO" id="GO:1990423">
    <property type="term" value="C:RZZ complex"/>
    <property type="evidence" value="ECO:0007669"/>
    <property type="project" value="TreeGrafter"/>
</dbReference>
<reference evidence="4 5" key="1">
    <citation type="submission" date="2014-04" db="EMBL/GenBank/DDBJ databases">
        <title>Evolutionary Origins and Diversification of the Mycorrhizal Mutualists.</title>
        <authorList>
            <consortium name="DOE Joint Genome Institute"/>
            <consortium name="Mycorrhizal Genomics Consortium"/>
            <person name="Kohler A."/>
            <person name="Kuo A."/>
            <person name="Nagy L.G."/>
            <person name="Floudas D."/>
            <person name="Copeland A."/>
            <person name="Barry K.W."/>
            <person name="Cichocki N."/>
            <person name="Veneault-Fourrey C."/>
            <person name="LaButti K."/>
            <person name="Lindquist E.A."/>
            <person name="Lipzen A."/>
            <person name="Lundell T."/>
            <person name="Morin E."/>
            <person name="Murat C."/>
            <person name="Riley R."/>
            <person name="Ohm R."/>
            <person name="Sun H."/>
            <person name="Tunlid A."/>
            <person name="Henrissat B."/>
            <person name="Grigoriev I.V."/>
            <person name="Hibbett D.S."/>
            <person name="Martin F."/>
        </authorList>
    </citation>
    <scope>NUCLEOTIDE SEQUENCE [LARGE SCALE GENOMIC DNA]</scope>
    <source>
        <strain evidence="4 5">Koide BX008</strain>
    </source>
</reference>
<dbReference type="PANTHER" id="PTHR12205">
    <property type="entry name" value="CENTROMERE/KINETOCHORE PROTEIN ZW10"/>
    <property type="match status" value="1"/>
</dbReference>
<feature type="domain" description="ZW10 C-terminal helical" evidence="3">
    <location>
        <begin position="778"/>
        <end position="921"/>
    </location>
</feature>
<feature type="compositionally biased region" description="Acidic residues" evidence="2">
    <location>
        <begin position="516"/>
        <end position="530"/>
    </location>
</feature>
<evidence type="ECO:0000313" key="5">
    <source>
        <dbReference type="Proteomes" id="UP000054549"/>
    </source>
</evidence>
<keyword evidence="1" id="KW-0175">Coiled coil</keyword>
<dbReference type="AlphaFoldDB" id="A0A0C2XJM8"/>
<dbReference type="Gene3D" id="1.10.357.150">
    <property type="match status" value="1"/>
</dbReference>
<evidence type="ECO:0000256" key="1">
    <source>
        <dbReference type="SAM" id="Coils"/>
    </source>
</evidence>
<gene>
    <name evidence="4" type="ORF">M378DRAFT_157536</name>
</gene>
<organism evidence="4 5">
    <name type="scientific">Amanita muscaria (strain Koide BX008)</name>
    <dbReference type="NCBI Taxonomy" id="946122"/>
    <lineage>
        <taxon>Eukaryota</taxon>
        <taxon>Fungi</taxon>
        <taxon>Dikarya</taxon>
        <taxon>Basidiomycota</taxon>
        <taxon>Agaricomycotina</taxon>
        <taxon>Agaricomycetes</taxon>
        <taxon>Agaricomycetidae</taxon>
        <taxon>Agaricales</taxon>
        <taxon>Pluteineae</taxon>
        <taxon>Amanitaceae</taxon>
        <taxon>Amanita</taxon>
    </lineage>
</organism>
<dbReference type="InterPro" id="IPR046362">
    <property type="entry name" value="Zw10/DSL1_C_sf"/>
</dbReference>
<sequence length="931" mass="103695">MAFPVPDHLPRRAIPQDVSSKILNRIDAATNQTLNAELARTWLAMLDEDVRSTKQRIRDRIQAELPRFESLLESAKSARRQLHTLERDVDGLHETVLNSETGLISKITRRLGKHTTLAQEATNTGVCYQALLHLANCQHEYTNLNALVQSGELTEAVQASRQLNTLLSSAPTALVQAKIMSDFKRKSRVAEFFIQEQLSEAYSRSVVLSYNELSICSSVQVRKAETMISLPAILSVLSNESLNGHLSTFRRDLAVNFVDHVLTNPCSVAVETDITRSGKLTCIPLPPNNENLTTRFTNLSAILDFLNVHLFPHIPASHWSSFSHSLCKLLSSSILDHLLRSFLPSTVEQLPSYLSITQQAIEFEQKYILRMLDGDSNDRPIQSWADNLGGHYERKRRIQILDLSKSVIIAPGGESDYFLEETTLAPEVAELLTPPVQDQAEDTAPTEGSSEDAWGFEDDKKSRNSGSTAIDENSWGFDDDSMEPEIQSGQHPAEELTQTSEDVLDPGDAWEWNDGNVDDSGDDSAWDDPWAETSGSGKGIPKASVQPAQQIKAASRLEKLAAKNKKRTNVDVQSSSSPNLPPSSSSQTSPKLPGVTSQPFKTTENEVSKQTSYVKSNVIKESHRVSERMRRLVKIVEDVVIEGRNLSKSNVLPPPSSSSPLGTIILQTSSSILDLFRGLYPAKHAKELEEADRAMAFSNDCLYLSDRIERIMNGPAHDHPSLKERFEECKLYFQVLSDSWYDDTIDKQQQKLDRLLAEGTQGFIDSSGQDRYDECEDAVNQALKEIRSLAHKWKGLLPKSKYYSALGLVTEAALSRMLEDILALPDIPEVESHRLSELCRILSALEGLFMEDINQPSFVLAYVPSWLKFSYLSELLEASMADITYLFETGALVDFGVDELVRLVQALFADTTLRTNTINKISAGHPIATEH</sequence>
<dbReference type="EMBL" id="KN818226">
    <property type="protein sequence ID" value="KIL69288.1"/>
    <property type="molecule type" value="Genomic_DNA"/>
</dbReference>
<dbReference type="PANTHER" id="PTHR12205:SF0">
    <property type="entry name" value="CENTROMERE_KINETOCHORE PROTEIN ZW10 HOMOLOG"/>
    <property type="match status" value="1"/>
</dbReference>
<name>A0A0C2XJM8_AMAMK</name>
<dbReference type="InterPro" id="IPR055148">
    <property type="entry name" value="ZW10_C_2"/>
</dbReference>
<keyword evidence="5" id="KW-1185">Reference proteome</keyword>
<feature type="region of interest" description="Disordered" evidence="2">
    <location>
        <begin position="562"/>
        <end position="609"/>
    </location>
</feature>
<dbReference type="GO" id="GO:0005737">
    <property type="term" value="C:cytoplasm"/>
    <property type="evidence" value="ECO:0007669"/>
    <property type="project" value="GOC"/>
</dbReference>
<evidence type="ECO:0000259" key="3">
    <source>
        <dbReference type="Pfam" id="PF22766"/>
    </source>
</evidence>
<dbReference type="GO" id="GO:0007094">
    <property type="term" value="P:mitotic spindle assembly checkpoint signaling"/>
    <property type="evidence" value="ECO:0007669"/>
    <property type="project" value="TreeGrafter"/>
</dbReference>
<dbReference type="OrthoDB" id="534815at2759"/>
<dbReference type="STRING" id="946122.A0A0C2XJM8"/>
<evidence type="ECO:0000256" key="2">
    <source>
        <dbReference type="SAM" id="MobiDB-lite"/>
    </source>
</evidence>
<feature type="compositionally biased region" description="Low complexity" evidence="2">
    <location>
        <begin position="574"/>
        <end position="590"/>
    </location>
</feature>
<dbReference type="GO" id="GO:0006888">
    <property type="term" value="P:endoplasmic reticulum to Golgi vesicle-mediated transport"/>
    <property type="evidence" value="ECO:0007669"/>
    <property type="project" value="TreeGrafter"/>
</dbReference>
<dbReference type="InParanoid" id="A0A0C2XJM8"/>
<dbReference type="Pfam" id="PF22766">
    <property type="entry name" value="ZW10_C2"/>
    <property type="match status" value="1"/>
</dbReference>